<evidence type="ECO:0000259" key="1">
    <source>
        <dbReference type="Pfam" id="PF06985"/>
    </source>
</evidence>
<dbReference type="AlphaFoldDB" id="A0A6A6CH24"/>
<dbReference type="PANTHER" id="PTHR33112:SF11">
    <property type="entry name" value="HETEROKARYON INCOMPATIBILITY DOMAIN-CONTAINING PROTEIN"/>
    <property type="match status" value="1"/>
</dbReference>
<organism evidence="2 3">
    <name type="scientific">Zasmidium cellare ATCC 36951</name>
    <dbReference type="NCBI Taxonomy" id="1080233"/>
    <lineage>
        <taxon>Eukaryota</taxon>
        <taxon>Fungi</taxon>
        <taxon>Dikarya</taxon>
        <taxon>Ascomycota</taxon>
        <taxon>Pezizomycotina</taxon>
        <taxon>Dothideomycetes</taxon>
        <taxon>Dothideomycetidae</taxon>
        <taxon>Mycosphaerellales</taxon>
        <taxon>Mycosphaerellaceae</taxon>
        <taxon>Zasmidium</taxon>
    </lineage>
</organism>
<evidence type="ECO:0000313" key="2">
    <source>
        <dbReference type="EMBL" id="KAF2166351.1"/>
    </source>
</evidence>
<dbReference type="Proteomes" id="UP000799537">
    <property type="component" value="Unassembled WGS sequence"/>
</dbReference>
<dbReference type="InterPro" id="IPR010730">
    <property type="entry name" value="HET"/>
</dbReference>
<dbReference type="RefSeq" id="XP_033667240.1">
    <property type="nucleotide sequence ID" value="XM_033817099.1"/>
</dbReference>
<feature type="domain" description="Heterokaryon incompatibility" evidence="1">
    <location>
        <begin position="91"/>
        <end position="243"/>
    </location>
</feature>
<keyword evidence="3" id="KW-1185">Reference proteome</keyword>
<reference evidence="2" key="1">
    <citation type="journal article" date="2020" name="Stud. Mycol.">
        <title>101 Dothideomycetes genomes: a test case for predicting lifestyles and emergence of pathogens.</title>
        <authorList>
            <person name="Haridas S."/>
            <person name="Albert R."/>
            <person name="Binder M."/>
            <person name="Bloem J."/>
            <person name="Labutti K."/>
            <person name="Salamov A."/>
            <person name="Andreopoulos B."/>
            <person name="Baker S."/>
            <person name="Barry K."/>
            <person name="Bills G."/>
            <person name="Bluhm B."/>
            <person name="Cannon C."/>
            <person name="Castanera R."/>
            <person name="Culley D."/>
            <person name="Daum C."/>
            <person name="Ezra D."/>
            <person name="Gonzalez J."/>
            <person name="Henrissat B."/>
            <person name="Kuo A."/>
            <person name="Liang C."/>
            <person name="Lipzen A."/>
            <person name="Lutzoni F."/>
            <person name="Magnuson J."/>
            <person name="Mondo S."/>
            <person name="Nolan M."/>
            <person name="Ohm R."/>
            <person name="Pangilinan J."/>
            <person name="Park H.-J."/>
            <person name="Ramirez L."/>
            <person name="Alfaro M."/>
            <person name="Sun H."/>
            <person name="Tritt A."/>
            <person name="Yoshinaga Y."/>
            <person name="Zwiers L.-H."/>
            <person name="Turgeon B."/>
            <person name="Goodwin S."/>
            <person name="Spatafora J."/>
            <person name="Crous P."/>
            <person name="Grigoriev I."/>
        </authorList>
    </citation>
    <scope>NUCLEOTIDE SEQUENCE</scope>
    <source>
        <strain evidence="2">ATCC 36951</strain>
    </source>
</reference>
<evidence type="ECO:0000313" key="3">
    <source>
        <dbReference type="Proteomes" id="UP000799537"/>
    </source>
</evidence>
<dbReference type="GeneID" id="54570371"/>
<accession>A0A6A6CH24</accession>
<protein>
    <recommendedName>
        <fullName evidence="1">Heterokaryon incompatibility domain-containing protein</fullName>
    </recommendedName>
</protein>
<proteinExistence type="predicted"/>
<dbReference type="Pfam" id="PF06985">
    <property type="entry name" value="HET"/>
    <property type="match status" value="1"/>
</dbReference>
<dbReference type="PANTHER" id="PTHR33112">
    <property type="entry name" value="DOMAIN PROTEIN, PUTATIVE-RELATED"/>
    <property type="match status" value="1"/>
</dbReference>
<name>A0A6A6CH24_ZASCE</name>
<gene>
    <name evidence="2" type="ORF">M409DRAFT_66795</name>
</gene>
<sequence length="479" mass="53896">MRRTNVHSNGTLAAGTGIIPRLDDISSSSTAFPSTKALASRWLQECCTSHRACNVDHDRKGFNPNRLLDVGRIRDEMIQLTDTTPTEPITYVTLSHRWGQVDVPLLTKHTEASFKSGIAICDLPKTFQHAVTVVRELGHRYLWIDSLCIRQDRDDLSDWLHEASLMHKVYGHGHFNISATGAIDGSEGLFRERDHTARGFERVSLKVEGLNGGPIPCIAFYFPFWTDNVERAPLNLRGWVLQERILSKRVLHFGKTQLFWECRELQAAETFPSGTSYDGSRPVGIKCLEPDVAGPLNKTANESHRDPRFWAYDLWTGIATTYSRCSLTKSGDKFLAIMGLAKHMNGLIKDMYVAGMWRKYLASELAWSVSRHGGTTPSTPDIYTAPTWSWLSRNAEIQCSKVKDKGIRLKVKDVQLDYATDDPCGPLLGGRLANGIFSRVGLSYTHSSRKKLLRDRNRVPELPCVSWDAKQKLHTICVI</sequence>
<dbReference type="OrthoDB" id="3650924at2759"/>
<dbReference type="EMBL" id="ML993597">
    <property type="protein sequence ID" value="KAF2166351.1"/>
    <property type="molecule type" value="Genomic_DNA"/>
</dbReference>